<organism evidence="4">
    <name type="scientific">Oppiella nova</name>
    <dbReference type="NCBI Taxonomy" id="334625"/>
    <lineage>
        <taxon>Eukaryota</taxon>
        <taxon>Metazoa</taxon>
        <taxon>Ecdysozoa</taxon>
        <taxon>Arthropoda</taxon>
        <taxon>Chelicerata</taxon>
        <taxon>Arachnida</taxon>
        <taxon>Acari</taxon>
        <taxon>Acariformes</taxon>
        <taxon>Sarcoptiformes</taxon>
        <taxon>Oribatida</taxon>
        <taxon>Brachypylina</taxon>
        <taxon>Oppioidea</taxon>
        <taxon>Oppiidae</taxon>
        <taxon>Oppiella</taxon>
    </lineage>
</organism>
<evidence type="ECO:0000256" key="1">
    <source>
        <dbReference type="ARBA" id="ARBA00023209"/>
    </source>
</evidence>
<comment type="similarity">
    <text evidence="3">Belongs to the choline/ethanolamine kinase family.</text>
</comment>
<dbReference type="GO" id="GO:0004305">
    <property type="term" value="F:ethanolamine kinase activity"/>
    <property type="evidence" value="ECO:0007669"/>
    <property type="project" value="TreeGrafter"/>
</dbReference>
<dbReference type="Proteomes" id="UP000728032">
    <property type="component" value="Unassembled WGS sequence"/>
</dbReference>
<dbReference type="GO" id="GO:0006646">
    <property type="term" value="P:phosphatidylethanolamine biosynthetic process"/>
    <property type="evidence" value="ECO:0007669"/>
    <property type="project" value="TreeGrafter"/>
</dbReference>
<gene>
    <name evidence="4" type="ORF">ONB1V03_LOCUS4391</name>
</gene>
<protein>
    <submittedName>
        <fullName evidence="4">Uncharacterized protein</fullName>
    </submittedName>
</protein>
<dbReference type="EMBL" id="CAJPVJ010001504">
    <property type="protein sequence ID" value="CAG2164844.1"/>
    <property type="molecule type" value="Genomic_DNA"/>
</dbReference>
<dbReference type="SUPFAM" id="SSF56112">
    <property type="entry name" value="Protein kinase-like (PK-like)"/>
    <property type="match status" value="1"/>
</dbReference>
<accession>A0A7R9QFR9</accession>
<dbReference type="GO" id="GO:0005737">
    <property type="term" value="C:cytoplasm"/>
    <property type="evidence" value="ECO:0007669"/>
    <property type="project" value="TreeGrafter"/>
</dbReference>
<proteinExistence type="inferred from homology"/>
<dbReference type="Gene3D" id="3.90.1200.10">
    <property type="match status" value="1"/>
</dbReference>
<keyword evidence="5" id="KW-1185">Reference proteome</keyword>
<dbReference type="PANTHER" id="PTHR22603:SF93">
    <property type="entry name" value="RE24176P"/>
    <property type="match status" value="1"/>
</dbReference>
<dbReference type="InterPro" id="IPR011009">
    <property type="entry name" value="Kinase-like_dom_sf"/>
</dbReference>
<keyword evidence="1" id="KW-0444">Lipid biosynthesis</keyword>
<keyword evidence="1" id="KW-0443">Lipid metabolism</keyword>
<evidence type="ECO:0000313" key="4">
    <source>
        <dbReference type="EMBL" id="CAD7643933.1"/>
    </source>
</evidence>
<name>A0A7R9QFR9_9ACAR</name>
<evidence type="ECO:0000256" key="3">
    <source>
        <dbReference type="ARBA" id="ARBA00038211"/>
    </source>
</evidence>
<dbReference type="AlphaFoldDB" id="A0A7R9QFR9"/>
<dbReference type="Gene3D" id="3.30.200.20">
    <property type="entry name" value="Phosphorylase Kinase, domain 1"/>
    <property type="match status" value="1"/>
</dbReference>
<dbReference type="EMBL" id="OC916329">
    <property type="protein sequence ID" value="CAD7643933.1"/>
    <property type="molecule type" value="Genomic_DNA"/>
</dbReference>
<keyword evidence="2" id="KW-1208">Phospholipid metabolism</keyword>
<dbReference type="Pfam" id="PF01633">
    <property type="entry name" value="Choline_kinase"/>
    <property type="match status" value="1"/>
</dbReference>
<dbReference type="GO" id="GO:0004103">
    <property type="term" value="F:choline kinase activity"/>
    <property type="evidence" value="ECO:0007669"/>
    <property type="project" value="TreeGrafter"/>
</dbReference>
<sequence>MSEELTKPKSLKDCKSVDEIDLGKVELIRGDTPEDIKQKCLQLCKEYLGHNWSQQTVDTIGFRRITGGMTNQLYYCGIAEPSATSSAPQEVAVRLYGPKYFNNTDHEGNERLKDTIIALMTSENKLGPKVYGLFESGQILKYYPHRQFRLKEQNNPKLAAQVFKKLAAVHAMKVPIKVNTNWIFDDFPKFYETGYKKFPINQMIEDLNCETLKKHDLKEEMQWLFNAITKSKSPIVFSHHDFRGSNIMITEPNDEIILCDLESSSYGYRGSDFGSIALEWGRDSSEFGKPYRKYPNDETLKALIKVYIDESERILGPKYSQNKVNSMDQILKEVKLFSMVGNMFFVLFCIQNDENDSTGFPVDKKVFMKWGDNSYGDYWYLKEIFIKQNVFD</sequence>
<reference evidence="4" key="1">
    <citation type="submission" date="2020-11" db="EMBL/GenBank/DDBJ databases">
        <authorList>
            <person name="Tran Van P."/>
        </authorList>
    </citation>
    <scope>NUCLEOTIDE SEQUENCE</scope>
</reference>
<evidence type="ECO:0000256" key="2">
    <source>
        <dbReference type="ARBA" id="ARBA00023264"/>
    </source>
</evidence>
<keyword evidence="1" id="KW-0594">Phospholipid biosynthesis</keyword>
<evidence type="ECO:0000313" key="5">
    <source>
        <dbReference type="Proteomes" id="UP000728032"/>
    </source>
</evidence>
<dbReference type="OrthoDB" id="6497831at2759"/>
<dbReference type="PANTHER" id="PTHR22603">
    <property type="entry name" value="CHOLINE/ETHANOALAMINE KINASE"/>
    <property type="match status" value="1"/>
</dbReference>